<dbReference type="Proteomes" id="UP000325516">
    <property type="component" value="Chromosome"/>
</dbReference>
<dbReference type="KEGG" id="mlz:F6J85_15020"/>
<sequence length="171" mass="18831">MRHSTWPVRPEVGIGRVPAHLAALVTLPRYGYLDAFTLTFPGADRWSAEQWARAMFIDDRPLLVRAATRGLLGVMLNRPSAPDRIGEYTISSAEPAVLRGEVTSPRGADQVVVAVEGHSVSLVTAVHRDTRAGKRVWGVVSRVHRLFARRVLRYAAARLPATRMTVQADVS</sequence>
<reference evidence="2" key="1">
    <citation type="submission" date="2019-09" db="EMBL/GenBank/DDBJ databases">
        <title>Mumia zhuanghuii sp. nov. isolated from the intestinal contents of plateau pika (Ochotona curzoniae) in the Qinghai-Tibet plateau of China.</title>
        <authorList>
            <person name="Tian Z."/>
        </authorList>
    </citation>
    <scope>NUCLEOTIDE SEQUENCE [LARGE SCALE GENOMIC DNA]</scope>
    <source>
        <strain evidence="2">L-031</strain>
    </source>
</reference>
<name>A0A5J6L7H3_9MICO</name>
<evidence type="ECO:0000313" key="2">
    <source>
        <dbReference type="Proteomes" id="UP000325516"/>
    </source>
</evidence>
<dbReference type="AlphaFoldDB" id="A0A5J6L7H3"/>
<dbReference type="EMBL" id="CP044232">
    <property type="protein sequence ID" value="QEW04272.1"/>
    <property type="molecule type" value="Genomic_DNA"/>
</dbReference>
<gene>
    <name evidence="1" type="ORF">F6J85_15020</name>
</gene>
<organism evidence="1 2">
    <name type="scientific">Microbacterium lushaniae</name>
    <dbReference type="NCBI Taxonomy" id="2614639"/>
    <lineage>
        <taxon>Bacteria</taxon>
        <taxon>Bacillati</taxon>
        <taxon>Actinomycetota</taxon>
        <taxon>Actinomycetes</taxon>
        <taxon>Micrococcales</taxon>
        <taxon>Microbacteriaceae</taxon>
        <taxon>Microbacterium</taxon>
    </lineage>
</organism>
<proteinExistence type="predicted"/>
<accession>A0A5J6L7H3</accession>
<dbReference type="RefSeq" id="WP_150926255.1">
    <property type="nucleotide sequence ID" value="NZ_CP044232.1"/>
</dbReference>
<evidence type="ECO:0000313" key="1">
    <source>
        <dbReference type="EMBL" id="QEW04272.1"/>
    </source>
</evidence>
<protein>
    <recommendedName>
        <fullName evidence="3">DUF2867 domain-containing protein</fullName>
    </recommendedName>
</protein>
<keyword evidence="2" id="KW-1185">Reference proteome</keyword>
<evidence type="ECO:0008006" key="3">
    <source>
        <dbReference type="Google" id="ProtNLM"/>
    </source>
</evidence>